<organism evidence="4">
    <name type="scientific">Salpingoeca rosetta (strain ATCC 50818 / BSB-021)</name>
    <dbReference type="NCBI Taxonomy" id="946362"/>
    <lineage>
        <taxon>Eukaryota</taxon>
        <taxon>Choanoflagellata</taxon>
        <taxon>Craspedida</taxon>
        <taxon>Salpingoecidae</taxon>
        <taxon>Salpingoeca</taxon>
    </lineage>
</organism>
<feature type="coiled-coil region" evidence="1">
    <location>
        <begin position="51"/>
        <end position="78"/>
    </location>
</feature>
<feature type="chain" id="PRO_5003290272" description="C-type lectin domain-containing protein" evidence="2">
    <location>
        <begin position="27"/>
        <end position="299"/>
    </location>
</feature>
<feature type="signal peptide" evidence="2">
    <location>
        <begin position="1"/>
        <end position="26"/>
    </location>
</feature>
<reference evidence="3" key="1">
    <citation type="submission" date="2009-08" db="EMBL/GenBank/DDBJ databases">
        <title>Annotation of Salpingoeca rosetta.</title>
        <authorList>
            <consortium name="The Broad Institute Genome Sequencing Platform"/>
            <person name="Russ C."/>
            <person name="Cuomo C."/>
            <person name="Burger G."/>
            <person name="Gray M.W."/>
            <person name="Holland P.W.H."/>
            <person name="King N."/>
            <person name="Lang F.B.F."/>
            <person name="Roger A.J."/>
            <person name="Ruiz-Trillo I."/>
            <person name="Young S.K."/>
            <person name="Zeng Q."/>
            <person name="Gargeya S."/>
            <person name="Alvarado L."/>
            <person name="Berlin A."/>
            <person name="Chapman S.B."/>
            <person name="Chen Z."/>
            <person name="Freedman E."/>
            <person name="Gellesch M."/>
            <person name="Goldberg J."/>
            <person name="Griggs A."/>
            <person name="Gujja S."/>
            <person name="Heilman E."/>
            <person name="Heiman D."/>
            <person name="Howarth C."/>
            <person name="Mehta T."/>
            <person name="Neiman D."/>
            <person name="Pearson M."/>
            <person name="Roberts A."/>
            <person name="Saif S."/>
            <person name="Shea T."/>
            <person name="Shenoy N."/>
            <person name="Sisk P."/>
            <person name="Stolte C."/>
            <person name="Sykes S."/>
            <person name="White J."/>
            <person name="Yandava C."/>
            <person name="Haas B."/>
            <person name="Nusbaum C."/>
            <person name="Birren B."/>
        </authorList>
    </citation>
    <scope>NUCLEOTIDE SEQUENCE [LARGE SCALE GENOMIC DNA]</scope>
    <source>
        <strain evidence="3">ATCC 50818</strain>
    </source>
</reference>
<evidence type="ECO:0000313" key="3">
    <source>
        <dbReference type="EMBL" id="EGD82459.1"/>
    </source>
</evidence>
<dbReference type="KEGG" id="sre:PTSG_03109"/>
<dbReference type="InParanoid" id="F2U493"/>
<keyword evidence="4" id="KW-1185">Reference proteome</keyword>
<dbReference type="GeneID" id="16076282"/>
<evidence type="ECO:0000256" key="1">
    <source>
        <dbReference type="SAM" id="Coils"/>
    </source>
</evidence>
<accession>F2U493</accession>
<dbReference type="Proteomes" id="UP000007799">
    <property type="component" value="Unassembled WGS sequence"/>
</dbReference>
<protein>
    <recommendedName>
        <fullName evidence="5">C-type lectin domain-containing protein</fullName>
    </recommendedName>
</protein>
<name>F2U493_SALR5</name>
<gene>
    <name evidence="3" type="ORF">PTSG_03109</name>
</gene>
<sequence length="299" mass="32420">MTKMFAAVTLVLALCWLACVPGAILREDNDGRLIVNTTDPTQPVLVNGVDVQAVQQELHELQDELQQLREEQMMTDTTTGQLDALWSVANGHSRVCSVAPERAAQLGEKCETQLAGGATKPWTLAARFANDGIDTWTWNRCDLWHNAALLGEAQGSSDFKGRAWLAPANDLLFLSNTGEWIAYENALGSQSLAALFTGLPLPCASGCFSFTPTQKNIAPNANRCSDTMFANPKDSDVGPHQNTCGFAWGFRHNNGCPLDDVGSFGSFGPNSEERSVEEPSLGFLGGELAQGMYMELYVR</sequence>
<evidence type="ECO:0008006" key="5">
    <source>
        <dbReference type="Google" id="ProtNLM"/>
    </source>
</evidence>
<dbReference type="EMBL" id="GL832961">
    <property type="protein sequence ID" value="EGD82459.1"/>
    <property type="molecule type" value="Genomic_DNA"/>
</dbReference>
<keyword evidence="2" id="KW-0732">Signal</keyword>
<keyword evidence="1" id="KW-0175">Coiled coil</keyword>
<dbReference type="RefSeq" id="XP_004995695.1">
    <property type="nucleotide sequence ID" value="XM_004995638.1"/>
</dbReference>
<evidence type="ECO:0000313" key="4">
    <source>
        <dbReference type="Proteomes" id="UP000007799"/>
    </source>
</evidence>
<evidence type="ECO:0000256" key="2">
    <source>
        <dbReference type="SAM" id="SignalP"/>
    </source>
</evidence>
<dbReference type="AlphaFoldDB" id="F2U493"/>
<proteinExistence type="predicted"/>